<reference evidence="4" key="1">
    <citation type="journal article" date="2019" name="Int. J. Syst. Evol. Microbiol.">
        <title>The Global Catalogue of Microorganisms (GCM) 10K type strain sequencing project: providing services to taxonomists for standard genome sequencing and annotation.</title>
        <authorList>
            <consortium name="The Broad Institute Genomics Platform"/>
            <consortium name="The Broad Institute Genome Sequencing Center for Infectious Disease"/>
            <person name="Wu L."/>
            <person name="Ma J."/>
        </authorList>
    </citation>
    <scope>NUCLEOTIDE SEQUENCE [LARGE SCALE GENOMIC DNA]</scope>
    <source>
        <strain evidence="4">JCM 17695</strain>
    </source>
</reference>
<keyword evidence="4" id="KW-1185">Reference proteome</keyword>
<evidence type="ECO:0000313" key="4">
    <source>
        <dbReference type="Proteomes" id="UP001596512"/>
    </source>
</evidence>
<feature type="signal peptide" evidence="2">
    <location>
        <begin position="1"/>
        <end position="19"/>
    </location>
</feature>
<feature type="region of interest" description="Disordered" evidence="1">
    <location>
        <begin position="108"/>
        <end position="142"/>
    </location>
</feature>
<evidence type="ECO:0000313" key="3">
    <source>
        <dbReference type="EMBL" id="MFC7616769.1"/>
    </source>
</evidence>
<evidence type="ECO:0000256" key="1">
    <source>
        <dbReference type="SAM" id="MobiDB-lite"/>
    </source>
</evidence>
<protein>
    <submittedName>
        <fullName evidence="3">Uncharacterized protein</fullName>
    </submittedName>
</protein>
<dbReference type="Proteomes" id="UP001596512">
    <property type="component" value="Unassembled WGS sequence"/>
</dbReference>
<feature type="compositionally biased region" description="Low complexity" evidence="1">
    <location>
        <begin position="111"/>
        <end position="134"/>
    </location>
</feature>
<accession>A0ABW2TUG3</accession>
<feature type="chain" id="PRO_5046439818" evidence="2">
    <location>
        <begin position="20"/>
        <end position="142"/>
    </location>
</feature>
<dbReference type="EMBL" id="JBHTEY010000004">
    <property type="protein sequence ID" value="MFC7616769.1"/>
    <property type="molecule type" value="Genomic_DNA"/>
</dbReference>
<sequence length="142" mass="14169">MAGAATVGGLAVAIPTSFAAQEAAPGGVTRLIVGYKAGTAEARSNDAAVQAVDGIDGDFGVARRLGTGAVLVDLGGALGGSALDAVVRSFQADADVAYVQPDIRFTAMADPRTPTTASSGTTSRPRRASTPPARGRSRRARA</sequence>
<evidence type="ECO:0000256" key="2">
    <source>
        <dbReference type="SAM" id="SignalP"/>
    </source>
</evidence>
<gene>
    <name evidence="3" type="ORF">ACFQV2_28245</name>
</gene>
<proteinExistence type="predicted"/>
<comment type="caution">
    <text evidence="3">The sequence shown here is derived from an EMBL/GenBank/DDBJ whole genome shotgun (WGS) entry which is preliminary data.</text>
</comment>
<keyword evidence="2" id="KW-0732">Signal</keyword>
<organism evidence="3 4">
    <name type="scientific">Actinokineospora soli</name>
    <dbReference type="NCBI Taxonomy" id="1048753"/>
    <lineage>
        <taxon>Bacteria</taxon>
        <taxon>Bacillati</taxon>
        <taxon>Actinomycetota</taxon>
        <taxon>Actinomycetes</taxon>
        <taxon>Pseudonocardiales</taxon>
        <taxon>Pseudonocardiaceae</taxon>
        <taxon>Actinokineospora</taxon>
    </lineage>
</organism>
<name>A0ABW2TUG3_9PSEU</name>